<proteinExistence type="predicted"/>
<evidence type="ECO:0000256" key="1">
    <source>
        <dbReference type="SAM" id="MobiDB-lite"/>
    </source>
</evidence>
<dbReference type="Proteomes" id="UP001266305">
    <property type="component" value="Unassembled WGS sequence"/>
</dbReference>
<feature type="compositionally biased region" description="Basic and acidic residues" evidence="1">
    <location>
        <begin position="134"/>
        <end position="146"/>
    </location>
</feature>
<evidence type="ECO:0000313" key="2">
    <source>
        <dbReference type="EMBL" id="KAK2089790.1"/>
    </source>
</evidence>
<name>A0ABQ9TZ37_SAGOE</name>
<comment type="caution">
    <text evidence="2">The sequence shown here is derived from an EMBL/GenBank/DDBJ whole genome shotgun (WGS) entry which is preliminary data.</text>
</comment>
<feature type="compositionally biased region" description="Polar residues" evidence="1">
    <location>
        <begin position="107"/>
        <end position="118"/>
    </location>
</feature>
<evidence type="ECO:0000313" key="3">
    <source>
        <dbReference type="Proteomes" id="UP001266305"/>
    </source>
</evidence>
<organism evidence="2 3">
    <name type="scientific">Saguinus oedipus</name>
    <name type="common">Cotton-top tamarin</name>
    <name type="synonym">Oedipomidas oedipus</name>
    <dbReference type="NCBI Taxonomy" id="9490"/>
    <lineage>
        <taxon>Eukaryota</taxon>
        <taxon>Metazoa</taxon>
        <taxon>Chordata</taxon>
        <taxon>Craniata</taxon>
        <taxon>Vertebrata</taxon>
        <taxon>Euteleostomi</taxon>
        <taxon>Mammalia</taxon>
        <taxon>Eutheria</taxon>
        <taxon>Euarchontoglires</taxon>
        <taxon>Primates</taxon>
        <taxon>Haplorrhini</taxon>
        <taxon>Platyrrhini</taxon>
        <taxon>Cebidae</taxon>
        <taxon>Callitrichinae</taxon>
        <taxon>Saguinus</taxon>
    </lineage>
</organism>
<reference evidence="2 3" key="1">
    <citation type="submission" date="2023-05" db="EMBL/GenBank/DDBJ databases">
        <title>B98-5 Cell Line De Novo Hybrid Assembly: An Optical Mapping Approach.</title>
        <authorList>
            <person name="Kananen K."/>
            <person name="Auerbach J.A."/>
            <person name="Kautto E."/>
            <person name="Blachly J.S."/>
        </authorList>
    </citation>
    <scope>NUCLEOTIDE SEQUENCE [LARGE SCALE GENOMIC DNA]</scope>
    <source>
        <strain evidence="2">B95-8</strain>
        <tissue evidence="2">Cell line</tissue>
    </source>
</reference>
<gene>
    <name evidence="2" type="ORF">P7K49_032456</name>
</gene>
<protein>
    <submittedName>
        <fullName evidence="2">Uncharacterized protein</fullName>
    </submittedName>
</protein>
<feature type="compositionally biased region" description="Polar residues" evidence="1">
    <location>
        <begin position="31"/>
        <end position="45"/>
    </location>
</feature>
<dbReference type="EMBL" id="JASSZA010000018">
    <property type="protein sequence ID" value="KAK2089790.1"/>
    <property type="molecule type" value="Genomic_DNA"/>
</dbReference>
<feature type="region of interest" description="Disordered" evidence="1">
    <location>
        <begin position="1"/>
        <end position="181"/>
    </location>
</feature>
<accession>A0ABQ9TZ37</accession>
<feature type="compositionally biased region" description="Low complexity" evidence="1">
    <location>
        <begin position="86"/>
        <end position="95"/>
    </location>
</feature>
<sequence length="181" mass="19306">MRRDPSDPFTCILEEGGSGNSRTRGTAPRTPFSQHHTGPTPTHSQELPRHGGPHMPGVLTNTAGGRGSAHFPGELLARREPVLTLQGSGQQGNQQHHWARPARLSLPSATRNLGQASTTKDRGLGPALPYTPARQEDCREGDEPRTEAAPLRGTAAFNTHKGPGPQSTHPSAFRTPGCSDH</sequence>
<keyword evidence="3" id="KW-1185">Reference proteome</keyword>